<organism evidence="2 3">
    <name type="scientific">Pseudozyma flocculosa</name>
    <dbReference type="NCBI Taxonomy" id="84751"/>
    <lineage>
        <taxon>Eukaryota</taxon>
        <taxon>Fungi</taxon>
        <taxon>Dikarya</taxon>
        <taxon>Basidiomycota</taxon>
        <taxon>Ustilaginomycotina</taxon>
        <taxon>Ustilaginomycetes</taxon>
        <taxon>Ustilaginales</taxon>
        <taxon>Ustilaginaceae</taxon>
        <taxon>Pseudozyma</taxon>
    </lineage>
</organism>
<dbReference type="AlphaFoldDB" id="A0A5C3F3W5"/>
<protein>
    <submittedName>
        <fullName evidence="2">Uncharacterized protein</fullName>
    </submittedName>
</protein>
<name>A0A5C3F3W5_9BASI</name>
<proteinExistence type="predicted"/>
<feature type="signal peptide" evidence="1">
    <location>
        <begin position="1"/>
        <end position="23"/>
    </location>
</feature>
<feature type="chain" id="PRO_5022926271" evidence="1">
    <location>
        <begin position="24"/>
        <end position="142"/>
    </location>
</feature>
<keyword evidence="1" id="KW-0732">Signal</keyword>
<evidence type="ECO:0000313" key="3">
    <source>
        <dbReference type="Proteomes" id="UP000323386"/>
    </source>
</evidence>
<keyword evidence="3" id="KW-1185">Reference proteome</keyword>
<evidence type="ECO:0000313" key="2">
    <source>
        <dbReference type="EMBL" id="SPO38800.1"/>
    </source>
</evidence>
<gene>
    <name evidence="2" type="ORF">PSFLO_04279</name>
</gene>
<evidence type="ECO:0000256" key="1">
    <source>
        <dbReference type="SAM" id="SignalP"/>
    </source>
</evidence>
<accession>A0A5C3F3W5</accession>
<dbReference type="EMBL" id="OOIP01000011">
    <property type="protein sequence ID" value="SPO38800.1"/>
    <property type="molecule type" value="Genomic_DNA"/>
</dbReference>
<dbReference type="Proteomes" id="UP000323386">
    <property type="component" value="Unassembled WGS sequence"/>
</dbReference>
<reference evidence="2 3" key="1">
    <citation type="submission" date="2018-03" db="EMBL/GenBank/DDBJ databases">
        <authorList>
            <person name="Guldener U."/>
        </authorList>
    </citation>
    <scope>NUCLEOTIDE SEQUENCE [LARGE SCALE GENOMIC DNA]</scope>
    <source>
        <strain evidence="2 3">DAOM196992</strain>
    </source>
</reference>
<sequence>MNARVRLVPSFFLLLLVVVVAAAAGPIKHYRYSTLTCKVDLSPSSRDPSRAAPVDPATQPRNVLRRCALRRRDGARNELWYACDGAMTDFDFCDACVSVHGEGNCYKWLAQLRVAAAEPEPEPEPKPVVAESRIELLPARLG</sequence>